<feature type="domain" description="UspA" evidence="5">
    <location>
        <begin position="196"/>
        <end position="324"/>
    </location>
</feature>
<evidence type="ECO:0000256" key="4">
    <source>
        <dbReference type="ARBA" id="ARBA00037131"/>
    </source>
</evidence>
<organism evidence="6 7">
    <name type="scientific">Pseudomonas atacamensis</name>
    <dbReference type="NCBI Taxonomy" id="2565368"/>
    <lineage>
        <taxon>Bacteria</taxon>
        <taxon>Pseudomonadati</taxon>
        <taxon>Pseudomonadota</taxon>
        <taxon>Gammaproteobacteria</taxon>
        <taxon>Pseudomonadales</taxon>
        <taxon>Pseudomonadaceae</taxon>
        <taxon>Pseudomonas</taxon>
    </lineage>
</organism>
<reference evidence="6" key="1">
    <citation type="journal article" date="2021" name="Sci. Rep.">
        <title>An efficient direct screening system for microorganisms that activate plant immune responses based on plant-microbe interactions using cultured plant cells.</title>
        <authorList>
            <person name="Kurokawa M."/>
            <person name="Nakano M."/>
            <person name="Kitahata N."/>
            <person name="Kuchitsu K."/>
            <person name="Furuya T."/>
        </authorList>
    </citation>
    <scope>NUCLEOTIDE SEQUENCE</scope>
    <source>
        <strain evidence="6">RS3R-1</strain>
    </source>
</reference>
<comment type="similarity">
    <text evidence="2">Belongs to the universal stress protein A family.</text>
</comment>
<protein>
    <submittedName>
        <fullName evidence="6">Universal stress protein</fullName>
    </submittedName>
</protein>
<feature type="domain" description="UspA" evidence="5">
    <location>
        <begin position="42"/>
        <end position="168"/>
    </location>
</feature>
<dbReference type="Pfam" id="PF00582">
    <property type="entry name" value="Usp"/>
    <property type="match status" value="2"/>
</dbReference>
<proteinExistence type="inferred from homology"/>
<evidence type="ECO:0000256" key="2">
    <source>
        <dbReference type="ARBA" id="ARBA00008791"/>
    </source>
</evidence>
<evidence type="ECO:0000313" key="7">
    <source>
        <dbReference type="Proteomes" id="UP001145022"/>
    </source>
</evidence>
<dbReference type="SUPFAM" id="SSF52402">
    <property type="entry name" value="Adenine nucleotide alpha hydrolases-like"/>
    <property type="match status" value="2"/>
</dbReference>
<evidence type="ECO:0000256" key="3">
    <source>
        <dbReference type="ARBA" id="ARBA00022490"/>
    </source>
</evidence>
<dbReference type="PANTHER" id="PTHR47892">
    <property type="entry name" value="UNIVERSAL STRESS PROTEIN E"/>
    <property type="match status" value="1"/>
</dbReference>
<dbReference type="Proteomes" id="UP001145022">
    <property type="component" value="Unassembled WGS sequence"/>
</dbReference>
<gene>
    <name evidence="6" type="ORF">RS3R1_21340</name>
</gene>
<comment type="function">
    <text evidence="4">Required for resistance to DNA-damaging agents.</text>
</comment>
<reference evidence="6" key="3">
    <citation type="journal article" date="2023" name="J. Biotechnol.">
        <title>Draft Genome Sequences of Endophytic Pseudomonas Strains, Isolated from the Interior of Brassicaceae Plants.</title>
        <authorList>
            <person name="Kaneko H."/>
            <person name="Furuya T."/>
        </authorList>
    </citation>
    <scope>NUCLEOTIDE SEQUENCE</scope>
    <source>
        <strain evidence="6">RS3R-1</strain>
    </source>
</reference>
<comment type="subcellular location">
    <subcellularLocation>
        <location evidence="1">Cytoplasm</location>
    </subcellularLocation>
</comment>
<comment type="caution">
    <text evidence="6">The sequence shown here is derived from an EMBL/GenBank/DDBJ whole genome shotgun (WGS) entry which is preliminary data.</text>
</comment>
<dbReference type="PANTHER" id="PTHR47892:SF1">
    <property type="entry name" value="UNIVERSAL STRESS PROTEIN E"/>
    <property type="match status" value="1"/>
</dbReference>
<reference evidence="6" key="2">
    <citation type="submission" date="2022-11" db="EMBL/GenBank/DDBJ databases">
        <title>Draft genome sequencing of Pseudomonas atacamensis RS3R1.</title>
        <authorList>
            <person name="Furuya T."/>
            <person name="Kaneko H."/>
        </authorList>
    </citation>
    <scope>NUCLEOTIDE SEQUENCE</scope>
    <source>
        <strain evidence="6">RS3R-1</strain>
    </source>
</reference>
<name>A0ABQ5PHR8_9PSED</name>
<accession>A0ABQ5PHR8</accession>
<evidence type="ECO:0000259" key="5">
    <source>
        <dbReference type="Pfam" id="PF00582"/>
    </source>
</evidence>
<evidence type="ECO:0000256" key="1">
    <source>
        <dbReference type="ARBA" id="ARBA00004496"/>
    </source>
</evidence>
<dbReference type="InterPro" id="IPR006016">
    <property type="entry name" value="UspA"/>
</dbReference>
<keyword evidence="7" id="KW-1185">Reference proteome</keyword>
<sequence>MPHYSLFPGMQRNAWVTTLGSSVMSEQSRFMLVVSPLMKNSPAFDRAAALAKASDAALHIVAFDYLEGLATAGMVNEQALEQMRLGYVERHHQWLEDQARPLRKIGVTVTTEVVWVDNPLKEILIHLKEQPMAVLIKALEHESVLSRLMFTPLDIHLLRECPVPLHFVSQVQHALPRRIVAAVDPFHRDGQYQGLNDRILREAARLASVCNGSLDVIYAHDLSSISAAEFGFNNASAIFSSSAAKKLFEAQGEAFQALAERNNIPAENQHMIVGDPAKVLSSYADAYDIDVIVMGRVTHRGIARLVGSTVEHLLYKMPCSVWVVAPETLTR</sequence>
<evidence type="ECO:0000313" key="6">
    <source>
        <dbReference type="EMBL" id="GLH43046.1"/>
    </source>
</evidence>
<dbReference type="EMBL" id="BSCQ01000031">
    <property type="protein sequence ID" value="GLH43046.1"/>
    <property type="molecule type" value="Genomic_DNA"/>
</dbReference>
<keyword evidence="3" id="KW-0963">Cytoplasm</keyword>
<dbReference type="Gene3D" id="3.40.50.12370">
    <property type="match status" value="1"/>
</dbReference>